<dbReference type="PROSITE" id="PS51031">
    <property type="entry name" value="BESS"/>
    <property type="match status" value="1"/>
</dbReference>
<evidence type="ECO:0000259" key="4">
    <source>
        <dbReference type="PROSITE" id="PS51031"/>
    </source>
</evidence>
<dbReference type="Proteomes" id="UP001283361">
    <property type="component" value="Unassembled WGS sequence"/>
</dbReference>
<keyword evidence="6" id="KW-1185">Reference proteome</keyword>
<dbReference type="InterPro" id="IPR006578">
    <property type="entry name" value="MADF-dom"/>
</dbReference>
<dbReference type="PANTHER" id="PTHR12243:SF69">
    <property type="entry name" value="SI:CH73-59F11.3"/>
    <property type="match status" value="1"/>
</dbReference>
<accession>A0AAE1AEU8</accession>
<dbReference type="PROSITE" id="PS51029">
    <property type="entry name" value="MADF"/>
    <property type="match status" value="1"/>
</dbReference>
<evidence type="ECO:0000256" key="2">
    <source>
        <dbReference type="SAM" id="MobiDB-lite"/>
    </source>
</evidence>
<dbReference type="InterPro" id="IPR039353">
    <property type="entry name" value="TF_Adf1"/>
</dbReference>
<feature type="domain" description="BESS" evidence="4">
    <location>
        <begin position="212"/>
        <end position="251"/>
    </location>
</feature>
<dbReference type="Pfam" id="PF10545">
    <property type="entry name" value="MADF_DNA_bdg"/>
    <property type="match status" value="1"/>
</dbReference>
<dbReference type="GO" id="GO:0005634">
    <property type="term" value="C:nucleus"/>
    <property type="evidence" value="ECO:0007669"/>
    <property type="project" value="UniProtKB-SubCell"/>
</dbReference>
<comment type="subcellular location">
    <subcellularLocation>
        <location evidence="1">Nucleus</location>
    </subcellularLocation>
</comment>
<gene>
    <name evidence="5" type="ORF">RRG08_057695</name>
</gene>
<evidence type="ECO:0000313" key="6">
    <source>
        <dbReference type="Proteomes" id="UP001283361"/>
    </source>
</evidence>
<dbReference type="EMBL" id="JAWDGP010001977">
    <property type="protein sequence ID" value="KAK3786318.1"/>
    <property type="molecule type" value="Genomic_DNA"/>
</dbReference>
<evidence type="ECO:0000259" key="3">
    <source>
        <dbReference type="PROSITE" id="PS51029"/>
    </source>
</evidence>
<evidence type="ECO:0000313" key="5">
    <source>
        <dbReference type="EMBL" id="KAK3786318.1"/>
    </source>
</evidence>
<dbReference type="PANTHER" id="PTHR12243">
    <property type="entry name" value="MADF DOMAIN TRANSCRIPTION FACTOR"/>
    <property type="match status" value="1"/>
</dbReference>
<dbReference type="GO" id="GO:0003677">
    <property type="term" value="F:DNA binding"/>
    <property type="evidence" value="ECO:0007669"/>
    <property type="project" value="InterPro"/>
</dbReference>
<feature type="region of interest" description="Disordered" evidence="2">
    <location>
        <begin position="154"/>
        <end position="179"/>
    </location>
</feature>
<evidence type="ECO:0000256" key="1">
    <source>
        <dbReference type="PROSITE-ProRule" id="PRU00371"/>
    </source>
</evidence>
<proteinExistence type="predicted"/>
<dbReference type="AlphaFoldDB" id="A0AAE1AEU8"/>
<dbReference type="Pfam" id="PF02944">
    <property type="entry name" value="BESS"/>
    <property type="match status" value="1"/>
</dbReference>
<dbReference type="SMART" id="SM00595">
    <property type="entry name" value="MADF"/>
    <property type="match status" value="1"/>
</dbReference>
<name>A0AAE1AEU8_9GAST</name>
<dbReference type="GO" id="GO:0006357">
    <property type="term" value="P:regulation of transcription by RNA polymerase II"/>
    <property type="evidence" value="ECO:0007669"/>
    <property type="project" value="TreeGrafter"/>
</dbReference>
<comment type="caution">
    <text evidence="5">The sequence shown here is derived from an EMBL/GenBank/DDBJ whole genome shotgun (WGS) entry which is preliminary data.</text>
</comment>
<protein>
    <recommendedName>
        <fullName evidence="7">Transcription factor Adf-1</fullName>
    </recommendedName>
</protein>
<keyword evidence="1" id="KW-0539">Nucleus</keyword>
<evidence type="ECO:0008006" key="7">
    <source>
        <dbReference type="Google" id="ProtNLM"/>
    </source>
</evidence>
<feature type="region of interest" description="Disordered" evidence="2">
    <location>
        <begin position="105"/>
        <end position="139"/>
    </location>
</feature>
<organism evidence="5 6">
    <name type="scientific">Elysia crispata</name>
    <name type="common">lettuce slug</name>
    <dbReference type="NCBI Taxonomy" id="231223"/>
    <lineage>
        <taxon>Eukaryota</taxon>
        <taxon>Metazoa</taxon>
        <taxon>Spiralia</taxon>
        <taxon>Lophotrochozoa</taxon>
        <taxon>Mollusca</taxon>
        <taxon>Gastropoda</taxon>
        <taxon>Heterobranchia</taxon>
        <taxon>Euthyneura</taxon>
        <taxon>Panpulmonata</taxon>
        <taxon>Sacoglossa</taxon>
        <taxon>Placobranchoidea</taxon>
        <taxon>Plakobranchidae</taxon>
        <taxon>Elysia</taxon>
    </lineage>
</organism>
<reference evidence="5" key="1">
    <citation type="journal article" date="2023" name="G3 (Bethesda)">
        <title>A reference genome for the long-term kleptoplast-retaining sea slug Elysia crispata morphotype clarki.</title>
        <authorList>
            <person name="Eastman K.E."/>
            <person name="Pendleton A.L."/>
            <person name="Shaikh M.A."/>
            <person name="Suttiyut T."/>
            <person name="Ogas R."/>
            <person name="Tomko P."/>
            <person name="Gavelis G."/>
            <person name="Widhalm J.R."/>
            <person name="Wisecaver J.H."/>
        </authorList>
    </citation>
    <scope>NUCLEOTIDE SEQUENCE</scope>
    <source>
        <strain evidence="5">ECLA1</strain>
    </source>
</reference>
<feature type="domain" description="MADF" evidence="3">
    <location>
        <begin position="5"/>
        <end position="98"/>
    </location>
</feature>
<dbReference type="InterPro" id="IPR004210">
    <property type="entry name" value="BESS_motif"/>
</dbReference>
<dbReference type="GO" id="GO:0005667">
    <property type="term" value="C:transcription regulator complex"/>
    <property type="evidence" value="ECO:0007669"/>
    <property type="project" value="TreeGrafter"/>
</dbReference>
<sequence>MDVDALISYVYTRTPIWDKRDKLHANRSVVDKLWKEIANEIQHEETALRKKWKYLREKFVSEYIKRPTRRSGGAAERSCRPSKWPYFPQLMFLKDIVRSRASSGSISPTTEAAIVPPADPGPAEDVTFNDAASHGSQDSLVKIETNESEEAIGNPKEFLENAGPSFQLPGSSKRKRESQEEDFYQRMCNVEERKLQYLLAKRIQKETEADREDADLMFFKTLLPHVRKIPEHIKLRFQSRIQSVVEEFAYGHHNPPDTVV</sequence>